<sequence length="221" mass="24863">MNEQTIAAYLTELGKKEGKPGGGSAAAYIGAMSASLARLTSDVQKDKKAYRDFSDDLYDLLDEAQEASREFEHLAQADSEAFEPVLEAYQLPKETSEEKEIRNQTIEAALLGAAQPPLRMLEVSLELLAILEQLVYMRMQGTIVNDLLVATIFIGTVLETALLNVYINTKLFKDQSKRDEIEEKADQLVSKGKERVHHLSDVTHYFLKHDTWPDDLMAKER</sequence>
<keyword evidence="1" id="KW-0472">Membrane</keyword>
<proteinExistence type="predicted"/>
<dbReference type="Pfam" id="PF04961">
    <property type="entry name" value="FTCD_C"/>
    <property type="match status" value="1"/>
</dbReference>
<dbReference type="InterPro" id="IPR036178">
    <property type="entry name" value="Formintransfe-cycloase-like_sf"/>
</dbReference>
<dbReference type="RefSeq" id="WP_343755271.1">
    <property type="nucleotide sequence ID" value="NZ_BAAACW010000094.1"/>
</dbReference>
<protein>
    <submittedName>
        <fullName evidence="3">Cyclodeaminase/cyclohydrolase family protein</fullName>
    </submittedName>
</protein>
<gene>
    <name evidence="3" type="ORF">GCM10008932_14880</name>
</gene>
<dbReference type="InterPro" id="IPR007044">
    <property type="entry name" value="Cyclodeamin/CycHdrlase"/>
</dbReference>
<dbReference type="SUPFAM" id="SSF101262">
    <property type="entry name" value="Methenyltetrahydrofolate cyclohydrolase-like"/>
    <property type="match status" value="1"/>
</dbReference>
<feature type="domain" description="Cyclodeaminase/cyclohydrolase" evidence="2">
    <location>
        <begin position="5"/>
        <end position="187"/>
    </location>
</feature>
<evidence type="ECO:0000313" key="3">
    <source>
        <dbReference type="EMBL" id="GAA0363462.1"/>
    </source>
</evidence>
<feature type="transmembrane region" description="Helical" evidence="1">
    <location>
        <begin position="147"/>
        <end position="167"/>
    </location>
</feature>
<name>A0ABP3H8P4_9LACT</name>
<organism evidence="3 4">
    <name type="scientific">Alkalibacterium iburiense</name>
    <dbReference type="NCBI Taxonomy" id="290589"/>
    <lineage>
        <taxon>Bacteria</taxon>
        <taxon>Bacillati</taxon>
        <taxon>Bacillota</taxon>
        <taxon>Bacilli</taxon>
        <taxon>Lactobacillales</taxon>
        <taxon>Carnobacteriaceae</taxon>
        <taxon>Alkalibacterium</taxon>
    </lineage>
</organism>
<dbReference type="Proteomes" id="UP001501166">
    <property type="component" value="Unassembled WGS sequence"/>
</dbReference>
<keyword evidence="4" id="KW-1185">Reference proteome</keyword>
<evidence type="ECO:0000259" key="2">
    <source>
        <dbReference type="Pfam" id="PF04961"/>
    </source>
</evidence>
<keyword evidence="1" id="KW-0812">Transmembrane</keyword>
<evidence type="ECO:0000256" key="1">
    <source>
        <dbReference type="SAM" id="Phobius"/>
    </source>
</evidence>
<dbReference type="Gene3D" id="1.20.120.680">
    <property type="entry name" value="Formiminotetrahydrofolate cyclodeaminase monomer, up-and-down helical bundle"/>
    <property type="match status" value="1"/>
</dbReference>
<dbReference type="EMBL" id="BAAACW010000094">
    <property type="protein sequence ID" value="GAA0363462.1"/>
    <property type="molecule type" value="Genomic_DNA"/>
</dbReference>
<comment type="caution">
    <text evidence="3">The sequence shown here is derived from an EMBL/GenBank/DDBJ whole genome shotgun (WGS) entry which is preliminary data.</text>
</comment>
<reference evidence="4" key="1">
    <citation type="journal article" date="2019" name="Int. J. Syst. Evol. Microbiol.">
        <title>The Global Catalogue of Microorganisms (GCM) 10K type strain sequencing project: providing services to taxonomists for standard genome sequencing and annotation.</title>
        <authorList>
            <consortium name="The Broad Institute Genomics Platform"/>
            <consortium name="The Broad Institute Genome Sequencing Center for Infectious Disease"/>
            <person name="Wu L."/>
            <person name="Ma J."/>
        </authorList>
    </citation>
    <scope>NUCLEOTIDE SEQUENCE [LARGE SCALE GENOMIC DNA]</scope>
    <source>
        <strain evidence="4">JCM 12662</strain>
    </source>
</reference>
<accession>A0ABP3H8P4</accession>
<evidence type="ECO:0000313" key="4">
    <source>
        <dbReference type="Proteomes" id="UP001501166"/>
    </source>
</evidence>
<keyword evidence="1" id="KW-1133">Transmembrane helix</keyword>